<feature type="non-terminal residue" evidence="1">
    <location>
        <position position="1"/>
    </location>
</feature>
<proteinExistence type="predicted"/>
<evidence type="ECO:0000313" key="2">
    <source>
        <dbReference type="Proteomes" id="UP000803844"/>
    </source>
</evidence>
<dbReference type="Proteomes" id="UP000803844">
    <property type="component" value="Unassembled WGS sequence"/>
</dbReference>
<name>A0A9P4Y8L8_CRYP1</name>
<dbReference type="RefSeq" id="XP_040779318.1">
    <property type="nucleotide sequence ID" value="XM_040916680.1"/>
</dbReference>
<dbReference type="OrthoDB" id="432234at2759"/>
<evidence type="ECO:0000313" key="1">
    <source>
        <dbReference type="EMBL" id="KAF3768357.1"/>
    </source>
</evidence>
<dbReference type="GeneID" id="63833809"/>
<accession>A0A9P4Y8L8</accession>
<protein>
    <submittedName>
        <fullName evidence="1">Uncharacterized protein</fullName>
    </submittedName>
</protein>
<keyword evidence="2" id="KW-1185">Reference proteome</keyword>
<sequence>LANIDIVLYTSLQAIINYIAKYCSKAEMKIQLYKKIMFELISKINYAKLIVSLVAKIINKLLSEQD</sequence>
<dbReference type="EMBL" id="MU032345">
    <property type="protein sequence ID" value="KAF3768357.1"/>
    <property type="molecule type" value="Genomic_DNA"/>
</dbReference>
<organism evidence="1 2">
    <name type="scientific">Cryphonectria parasitica (strain ATCC 38755 / EP155)</name>
    <dbReference type="NCBI Taxonomy" id="660469"/>
    <lineage>
        <taxon>Eukaryota</taxon>
        <taxon>Fungi</taxon>
        <taxon>Dikarya</taxon>
        <taxon>Ascomycota</taxon>
        <taxon>Pezizomycotina</taxon>
        <taxon>Sordariomycetes</taxon>
        <taxon>Sordariomycetidae</taxon>
        <taxon>Diaporthales</taxon>
        <taxon>Cryphonectriaceae</taxon>
        <taxon>Cryphonectria-Endothia species complex</taxon>
        <taxon>Cryphonectria</taxon>
    </lineage>
</organism>
<gene>
    <name evidence="1" type="ORF">M406DRAFT_250190</name>
</gene>
<dbReference type="AlphaFoldDB" id="A0A9P4Y8L8"/>
<reference evidence="1" key="1">
    <citation type="journal article" date="2020" name="Phytopathology">
        <title>Genome sequence of the chestnut blight fungus Cryphonectria parasitica EP155: A fundamental resource for an archetypical invasive plant pathogen.</title>
        <authorList>
            <person name="Crouch J.A."/>
            <person name="Dawe A."/>
            <person name="Aerts A."/>
            <person name="Barry K."/>
            <person name="Churchill A.C.L."/>
            <person name="Grimwood J."/>
            <person name="Hillman B."/>
            <person name="Milgroom M.G."/>
            <person name="Pangilinan J."/>
            <person name="Smith M."/>
            <person name="Salamov A."/>
            <person name="Schmutz J."/>
            <person name="Yadav J."/>
            <person name="Grigoriev I.V."/>
            <person name="Nuss D."/>
        </authorList>
    </citation>
    <scope>NUCLEOTIDE SEQUENCE</scope>
    <source>
        <strain evidence="1">EP155</strain>
    </source>
</reference>
<comment type="caution">
    <text evidence="1">The sequence shown here is derived from an EMBL/GenBank/DDBJ whole genome shotgun (WGS) entry which is preliminary data.</text>
</comment>